<name>A0AAE0D5F8_COLKA</name>
<protein>
    <submittedName>
        <fullName evidence="2">Uncharacterized protein</fullName>
    </submittedName>
</protein>
<organism evidence="2 3">
    <name type="scientific">Colletotrichum kahawae</name>
    <name type="common">Coffee berry disease fungus</name>
    <dbReference type="NCBI Taxonomy" id="34407"/>
    <lineage>
        <taxon>Eukaryota</taxon>
        <taxon>Fungi</taxon>
        <taxon>Dikarya</taxon>
        <taxon>Ascomycota</taxon>
        <taxon>Pezizomycotina</taxon>
        <taxon>Sordariomycetes</taxon>
        <taxon>Hypocreomycetidae</taxon>
        <taxon>Glomerellales</taxon>
        <taxon>Glomerellaceae</taxon>
        <taxon>Colletotrichum</taxon>
        <taxon>Colletotrichum gloeosporioides species complex</taxon>
    </lineage>
</organism>
<accession>A0AAE0D5F8</accession>
<reference evidence="2" key="1">
    <citation type="submission" date="2023-02" db="EMBL/GenBank/DDBJ databases">
        <title>Colletotrichum kahawae CIFC_Que2 genome sequencing and assembly.</title>
        <authorList>
            <person name="Baroncelli R."/>
        </authorList>
    </citation>
    <scope>NUCLEOTIDE SEQUENCE</scope>
    <source>
        <strain evidence="2">CIFC_Que2</strain>
    </source>
</reference>
<feature type="compositionally biased region" description="Basic and acidic residues" evidence="1">
    <location>
        <begin position="10"/>
        <end position="24"/>
    </location>
</feature>
<proteinExistence type="predicted"/>
<comment type="caution">
    <text evidence="2">The sequence shown here is derived from an EMBL/GenBank/DDBJ whole genome shotgun (WGS) entry which is preliminary data.</text>
</comment>
<dbReference type="EMBL" id="VYYT01000217">
    <property type="protein sequence ID" value="KAK2755817.1"/>
    <property type="molecule type" value="Genomic_DNA"/>
</dbReference>
<feature type="region of interest" description="Disordered" evidence="1">
    <location>
        <begin position="1"/>
        <end position="24"/>
    </location>
</feature>
<evidence type="ECO:0000313" key="2">
    <source>
        <dbReference type="EMBL" id="KAK2755817.1"/>
    </source>
</evidence>
<gene>
    <name evidence="2" type="ORF">CKAH01_17269</name>
</gene>
<evidence type="ECO:0000256" key="1">
    <source>
        <dbReference type="SAM" id="MobiDB-lite"/>
    </source>
</evidence>
<sequence>MSSHPSGAYAERKKPDYDRGTRDSDMPADMLVTTLLQTTLVQSSVLRRSVGPTMQDFIDVVILYNEDFVKAGNTWVRNLRCLPWAPSTTAPVVIRHENYVDARQKAREDGLMTQAKKEHDIGEKPYTAWVKQKKVLADNNDTAGLDAHLLREPAHGATIDQRYQTLPAVWRINTIGELLRASEAAQRQVDDEYNLLMDELEADDIKIDESRSNNEIAQQDPDELAMWLIFNSDRELQLLRIAAGISIDAVKRHLMRIPTELNRLGNLARGLAPGPDVHRWNLPQSPTNQRPCVPTGISSCLPSVTSFCSGARTVPVQGSRQVHYVFLGATLEDHESWPEVRVIRRQQRIAFTRDDENGWKRMVNEVAAAERTHMIQKFGSDFRARGVYSPQSLPTNQRDALRAFRRELIAGTRTVTIPRGGNNNINSHIVQAFTYTRDSCGMVHPIQACLSCKVSLRQMEAMQVPTAYLVGMLGRFAPLARNERATTCICAGHTNKPQ</sequence>
<keyword evidence="3" id="KW-1185">Reference proteome</keyword>
<evidence type="ECO:0000313" key="3">
    <source>
        <dbReference type="Proteomes" id="UP001281614"/>
    </source>
</evidence>
<dbReference type="Proteomes" id="UP001281614">
    <property type="component" value="Unassembled WGS sequence"/>
</dbReference>
<dbReference type="AlphaFoldDB" id="A0AAE0D5F8"/>